<dbReference type="RefSeq" id="WP_354221513.1">
    <property type="nucleotide sequence ID" value="NZ_JBEPMX010000015.1"/>
</dbReference>
<keyword evidence="2" id="KW-1133">Transmembrane helix</keyword>
<dbReference type="NCBIfam" id="NF041554">
    <property type="entry name" value="SA1362_fam"/>
    <property type="match status" value="1"/>
</dbReference>
<evidence type="ECO:0000313" key="3">
    <source>
        <dbReference type="EMBL" id="MET3684297.1"/>
    </source>
</evidence>
<evidence type="ECO:0000313" key="4">
    <source>
        <dbReference type="Proteomes" id="UP001549167"/>
    </source>
</evidence>
<keyword evidence="4" id="KW-1185">Reference proteome</keyword>
<reference evidence="3 4" key="1">
    <citation type="submission" date="2024-06" db="EMBL/GenBank/DDBJ databases">
        <title>Genomic Encyclopedia of Type Strains, Phase IV (KMG-IV): sequencing the most valuable type-strain genomes for metagenomic binning, comparative biology and taxonomic classification.</title>
        <authorList>
            <person name="Goeker M."/>
        </authorList>
    </citation>
    <scope>NUCLEOTIDE SEQUENCE [LARGE SCALE GENOMIC DNA]</scope>
    <source>
        <strain evidence="3 4">DSM 23520</strain>
    </source>
</reference>
<organism evidence="3 4">
    <name type="scientific">Alkalibacillus flavidus</name>
    <dbReference type="NCBI Taxonomy" id="546021"/>
    <lineage>
        <taxon>Bacteria</taxon>
        <taxon>Bacillati</taxon>
        <taxon>Bacillota</taxon>
        <taxon>Bacilli</taxon>
        <taxon>Bacillales</taxon>
        <taxon>Bacillaceae</taxon>
        <taxon>Alkalibacillus</taxon>
    </lineage>
</organism>
<gene>
    <name evidence="3" type="ORF">ABID56_002423</name>
</gene>
<comment type="caution">
    <text evidence="3">The sequence shown here is derived from an EMBL/GenBank/DDBJ whole genome shotgun (WGS) entry which is preliminary data.</text>
</comment>
<dbReference type="EMBL" id="JBEPMX010000015">
    <property type="protein sequence ID" value="MET3684297.1"/>
    <property type="molecule type" value="Genomic_DNA"/>
</dbReference>
<dbReference type="Proteomes" id="UP001549167">
    <property type="component" value="Unassembled WGS sequence"/>
</dbReference>
<proteinExistence type="predicted"/>
<keyword evidence="2" id="KW-0472">Membrane</keyword>
<evidence type="ECO:0000256" key="1">
    <source>
        <dbReference type="SAM" id="MobiDB-lite"/>
    </source>
</evidence>
<sequence>MPTKRYLLLYIIIGLAVIGLLGQLIVNPLSFVESMLTTIGLAVVIGGILYFVLKRFRFGSKTSSAYRKAVKQSKKKYGNVDKNMGYNQHINKPTPIKKQRRQSHLTVIKGNKK</sequence>
<name>A0ABV2KXJ7_9BACI</name>
<feature type="region of interest" description="Disordered" evidence="1">
    <location>
        <begin position="79"/>
        <end position="113"/>
    </location>
</feature>
<feature type="transmembrane region" description="Helical" evidence="2">
    <location>
        <begin position="7"/>
        <end position="26"/>
    </location>
</feature>
<protein>
    <submittedName>
        <fullName evidence="3">Membrane-anchored glycerophosphoryl diester phosphodiesterase (GDPDase)</fullName>
    </submittedName>
</protein>
<evidence type="ECO:0000256" key="2">
    <source>
        <dbReference type="SAM" id="Phobius"/>
    </source>
</evidence>
<accession>A0ABV2KXJ7</accession>
<dbReference type="InterPro" id="IPR048110">
    <property type="entry name" value="SA1362/YqhP-like"/>
</dbReference>
<keyword evidence="2" id="KW-0812">Transmembrane</keyword>
<feature type="transmembrane region" description="Helical" evidence="2">
    <location>
        <begin position="32"/>
        <end position="53"/>
    </location>
</feature>